<organism evidence="1 2">
    <name type="scientific">Companilactobacillus nantensis DSM 16982</name>
    <dbReference type="NCBI Taxonomy" id="1423774"/>
    <lineage>
        <taxon>Bacteria</taxon>
        <taxon>Bacillati</taxon>
        <taxon>Bacillota</taxon>
        <taxon>Bacilli</taxon>
        <taxon>Lactobacillales</taxon>
        <taxon>Lactobacillaceae</taxon>
        <taxon>Companilactobacillus</taxon>
    </lineage>
</organism>
<proteinExistence type="predicted"/>
<dbReference type="Proteomes" id="UP000051302">
    <property type="component" value="Unassembled WGS sequence"/>
</dbReference>
<dbReference type="STRING" id="1423774.FD31_GL000357"/>
<dbReference type="PATRIC" id="fig|1423774.3.peg.367"/>
<dbReference type="EMBL" id="AZFV01000011">
    <property type="protein sequence ID" value="KRM17278.1"/>
    <property type="molecule type" value="Genomic_DNA"/>
</dbReference>
<evidence type="ECO:0000313" key="2">
    <source>
        <dbReference type="Proteomes" id="UP000051302"/>
    </source>
</evidence>
<comment type="caution">
    <text evidence="1">The sequence shown here is derived from an EMBL/GenBank/DDBJ whole genome shotgun (WGS) entry which is preliminary data.</text>
</comment>
<reference evidence="1 2" key="1">
    <citation type="journal article" date="2015" name="Genome Announc.">
        <title>Expanding the biotechnology potential of lactobacilli through comparative genomics of 213 strains and associated genera.</title>
        <authorList>
            <person name="Sun Z."/>
            <person name="Harris H.M."/>
            <person name="McCann A."/>
            <person name="Guo C."/>
            <person name="Argimon S."/>
            <person name="Zhang W."/>
            <person name="Yang X."/>
            <person name="Jeffery I.B."/>
            <person name="Cooney J.C."/>
            <person name="Kagawa T.F."/>
            <person name="Liu W."/>
            <person name="Song Y."/>
            <person name="Salvetti E."/>
            <person name="Wrobel A."/>
            <person name="Rasinkangas P."/>
            <person name="Parkhill J."/>
            <person name="Rea M.C."/>
            <person name="O'Sullivan O."/>
            <person name="Ritari J."/>
            <person name="Douillard F.P."/>
            <person name="Paul Ross R."/>
            <person name="Yang R."/>
            <person name="Briner A.E."/>
            <person name="Felis G.E."/>
            <person name="de Vos W.M."/>
            <person name="Barrangou R."/>
            <person name="Klaenhammer T.R."/>
            <person name="Caufield P.W."/>
            <person name="Cui Y."/>
            <person name="Zhang H."/>
            <person name="O'Toole P.W."/>
        </authorList>
    </citation>
    <scope>NUCLEOTIDE SEQUENCE [LARGE SCALE GENOMIC DNA]</scope>
    <source>
        <strain evidence="1 2">DSM 16982</strain>
    </source>
</reference>
<evidence type="ECO:0000313" key="1">
    <source>
        <dbReference type="EMBL" id="KRM17278.1"/>
    </source>
</evidence>
<accession>A0A0R1WH90</accession>
<dbReference type="AlphaFoldDB" id="A0A0R1WH90"/>
<sequence>MRILKGYSKDEQKELEYTKKNMSCNDLLHNITYFPANTECGSIKDKYDAADTDERISIIRDILDFYTDKATFIVPKKYYVQLIAGDEESYLNINPNGGAKLYNRLGLNGWKVKFTRDEVVAIDPRLVPFMEEVEDDE</sequence>
<name>A0A0R1WH90_9LACO</name>
<gene>
    <name evidence="1" type="ORF">FD31_GL000357</name>
</gene>
<keyword evidence="2" id="KW-1185">Reference proteome</keyword>
<protein>
    <submittedName>
        <fullName evidence="1">Uncharacterized protein</fullName>
    </submittedName>
</protein>
<dbReference type="RefSeq" id="WP_057891935.1">
    <property type="nucleotide sequence ID" value="NZ_AZFV01000011.1"/>
</dbReference>